<dbReference type="Pfam" id="PF08490">
    <property type="entry name" value="DUF1744"/>
    <property type="match status" value="1"/>
</dbReference>
<evidence type="ECO:0000256" key="18">
    <source>
        <dbReference type="ARBA" id="ARBA00049244"/>
    </source>
</evidence>
<dbReference type="PANTHER" id="PTHR10670">
    <property type="entry name" value="DNA POLYMERASE EPSILON CATALYTIC SUBUNIT A"/>
    <property type="match status" value="1"/>
</dbReference>
<dbReference type="InterPro" id="IPR042087">
    <property type="entry name" value="DNA_pol_B_thumb"/>
</dbReference>
<evidence type="ECO:0000256" key="14">
    <source>
        <dbReference type="ARBA" id="ARBA00023014"/>
    </source>
</evidence>
<feature type="compositionally biased region" description="Polar residues" evidence="22">
    <location>
        <begin position="1234"/>
        <end position="1243"/>
    </location>
</feature>
<feature type="region of interest" description="Disordered" evidence="22">
    <location>
        <begin position="1234"/>
        <end position="1266"/>
    </location>
</feature>
<dbReference type="Pfam" id="PF22634">
    <property type="entry name" value="POL2_thumb"/>
    <property type="match status" value="1"/>
</dbReference>
<evidence type="ECO:0000256" key="19">
    <source>
        <dbReference type="ARBA" id="ARBA00057054"/>
    </source>
</evidence>
<keyword evidence="15 21" id="KW-0238">DNA-binding</keyword>
<feature type="domain" description="DNA polymerase epsilon catalytic subunit A C-terminal" evidence="23">
    <location>
        <begin position="1523"/>
        <end position="1910"/>
    </location>
</feature>
<dbReference type="GO" id="GO:0008622">
    <property type="term" value="C:epsilon DNA polymerase complex"/>
    <property type="evidence" value="ECO:0007669"/>
    <property type="project" value="InterPro"/>
</dbReference>
<dbReference type="Pfam" id="PF23250">
    <property type="entry name" value="zf_DPOE_2"/>
    <property type="match status" value="1"/>
</dbReference>
<keyword evidence="5 21" id="KW-0004">4Fe-4S</keyword>
<evidence type="ECO:0000256" key="20">
    <source>
        <dbReference type="ARBA" id="ARBA00065544"/>
    </source>
</evidence>
<evidence type="ECO:0000256" key="21">
    <source>
        <dbReference type="RuleBase" id="RU365029"/>
    </source>
</evidence>
<dbReference type="InterPro" id="IPR006172">
    <property type="entry name" value="DNA-dir_DNA_pol_B"/>
</dbReference>
<comment type="subunit">
    <text evidence="20">Heterotetramer. Consists of 4 subunits: POL2, DPB2, DPB3 and DPB4.</text>
</comment>
<dbReference type="FunFam" id="3.30.420.10:FF:000015">
    <property type="entry name" value="DNA polymerase epsilon catalytic subunit"/>
    <property type="match status" value="1"/>
</dbReference>
<keyword evidence="7 21" id="KW-0548">Nucleotidyltransferase</keyword>
<name>A0A545W2L0_9HYPO</name>
<dbReference type="InterPro" id="IPR055191">
    <property type="entry name" value="POL2_thumb"/>
</dbReference>
<evidence type="ECO:0000259" key="23">
    <source>
        <dbReference type="SMART" id="SM01159"/>
    </source>
</evidence>
<dbReference type="Pfam" id="PF03104">
    <property type="entry name" value="DNA_pol_B_exo1"/>
    <property type="match status" value="1"/>
</dbReference>
<evidence type="ECO:0000256" key="5">
    <source>
        <dbReference type="ARBA" id="ARBA00022485"/>
    </source>
</evidence>
<evidence type="ECO:0000256" key="16">
    <source>
        <dbReference type="ARBA" id="ARBA00023128"/>
    </source>
</evidence>
<dbReference type="FunFam" id="3.90.1600.10:FF:000006">
    <property type="entry name" value="DNA polymerase epsilon catalytic subunit"/>
    <property type="match status" value="1"/>
</dbReference>
<dbReference type="PANTHER" id="PTHR10670:SF0">
    <property type="entry name" value="DNA POLYMERASE EPSILON CATALYTIC SUBUNIT A"/>
    <property type="match status" value="1"/>
</dbReference>
<dbReference type="GO" id="GO:0051539">
    <property type="term" value="F:4 iron, 4 sulfur cluster binding"/>
    <property type="evidence" value="ECO:0007669"/>
    <property type="project" value="UniProtKB-KW"/>
</dbReference>
<dbReference type="EMBL" id="SPUK01000005">
    <property type="protein sequence ID" value="TQV96904.1"/>
    <property type="molecule type" value="Genomic_DNA"/>
</dbReference>
<keyword evidence="6 21" id="KW-0808">Transferase</keyword>
<evidence type="ECO:0000256" key="11">
    <source>
        <dbReference type="ARBA" id="ARBA00022833"/>
    </source>
</evidence>
<evidence type="ECO:0000256" key="12">
    <source>
        <dbReference type="ARBA" id="ARBA00022932"/>
    </source>
</evidence>
<sequence>MPNTSLRRPQKGFRRGGKSAYHGARTRTFAASSRAEGTSADERWERTKLAQTIDENMGFARYESGKRREGWLVNVQPTAIEDDRLPAGRAALDCYFIEHDGSTFKATVEYDPYFLIAVKRGHESEVEEWIKRVPGGGVIKSMQRVEKDDLSMPNHLLGYRRTYLQLNFANVSDLMAARKDIMPIAEKNKKNMSAMDAYAEVATANGNGNFDLFDDVQDDERHMANSYSDASDYIVDLREYDVPYHVRVMIDLDIRVGKWYFVDVKHGATKILPNAERSLPAEPVVLAFDIETTKLPLKFPDATIDQVMMISYMIDGQGFLITNREIISEDIGDFDYTPKPEYPGPFMIFNEPDEKATLERFFLHIKEARPTVIATYNGDFFDWPFVEARASVNGIDMYHEIGWKKDTDDQYKCNYSVHMDCFHWVNRDSYLPQGSRGLKAVTVAKLGYDPDELDPELMTPYANERPQTLAEYSVSDAVATYYLYMKYVHPFIFSLCTILPLGGDDTLRKGTGTLCEMLLMVQAYQREIVLPNKHIAPKEAFWDGHLLDSETYVGGHVESIEAGVFRADIPVDFSVDPGAVDELIKDIDAALKFVITVEEKKSLDDVKNYDEVKAQILERLKLLKETPNRHERPLIYHLDVASMYPNIMTTNRLQPDSMITESDCAACDFNRPGKTCDRRLPWAWRGEYLPAKRDEYNMIRNTLENEKFPGKYPNSPMRTFQELSADEKANLVRKRLQIYSQKVYHKIHDSTTIVREAIICQRENPFYINTVRDFRDRRYDYKGKAKVWKGKTDSLKSSGASASEVDAAKKMIILYDSLQLAHKVILNSFYGYVMRKGSRWYSMEMAGVTCLTGATIIQLARQLVERLGRPLELDTDGIWCMLPATFPENFSFKLKNGKKLNISYPCVMLNHLVHDKFTNHQYQTLTDQKTFKYETHSDNSIFFEVDGPYKAMILPTSKEEDKNLKKRYAVFNDDGSLAELKGFEVKRRGELKLIKIFQQQIFKFFLEGEDLAQCYAAVAKVANRWLDVLHSKGSTLADEELMELISENRSMSKTLEEYGSQKSTSITTAKRLADFLGEQMVKDKGLNCKFIICSRPRNAPVTERAVPVAIFSAEEAVKRTYLKKWLKEEPADTDPRALLDWDYYLERLGSVIQKLITIPAALQKVRNPVPRVAHPDWLQRRINIKDDKLKQRKLTDVFHKEPLGDITNLNGPRMDDMEDYGAKLLKPKPVNAAIASSQPAPTSQKRKSPEPVENVDPMAALPKTMPGPSEDYVDFLNYQKKKWKLQKQARVRRRQLFGERRGNAGSNIQQTFMKQAHLTFMNTWQLLQLRATDTPGIVTAFVLIDAKIHTLKVRVPRQVFLNMRSKDLPDVEIDGCEVEQVNYTLPNGHPSTHLFKLTVLEDTYYNEAAKFSLLFNHPSVEGVYEKQIPLNIRAVLRLGNLCTIDEQQNAVLGKGLEHGFDLGGLKRPAKARTYLDSSPLAYIYVSHITAGDRQIFGVFSTTSDKANVIILQKNRDSGQDLPNITRMYSEMLSKRAEEAASTNWQDCFPYQEKVNFKITQVTTRRKAHLEIGDVIKQMRKDEHRPQMMVIQSSQRNLLVHDVPVLGEFPVLPLKYDVSDSSLPPLGWQAVVARRLVGHYLGLGSWILHLTALARYGDVPLCNLERDDPRYLIDIAYARRLQANNIVLWWSPGPRPDHAGHEKDDLLGPLDVVKMPNVNNPGTYSSVCIDLDVRNLAINTILTSSLVNELEGADSVSFNPSADGSDSLASENAFSNAGVLVLREMVKAWWAEACRGSTMADVLVQHLVRWVENPDSFMYDRALHYYVQMMSKKAFQQLMGDFRRVGSQVVFANANRLILQTTKAEVGNAFAYSQYIIKSIKSKPLFHFIDLEIKEYWDYLVWYDEFNYGGKGCQEVVEADEQPLETIMHWQMATFLPKRLEPSFQTWVIEFIHLMHGLKRQATSDPDSTPRLTQLPHRNNEKEEGQIILGRSYEKPLKKVISGLVAQQKRELLHPELAGDYSFPDLPGSHLRPRNAILELVKSLMQILSLDKNITLEARLLRKELLALFDVREFSKEGTFTNPSESLKLTQLSCDSCTMARDLDFCRDEDLLSTGGGGNGAGSWSCPFCGAEYDRVAIEERLLAMVESWTVEWTTQDLKCTRCGALRLNEFMEHCTCSGEWKETVSREEIGRKLGVIRRVAKYYGLRMLSDVASRFSEAM</sequence>
<dbReference type="GO" id="GO:0008310">
    <property type="term" value="F:single-stranded DNA 3'-5' DNA exonuclease activity"/>
    <property type="evidence" value="ECO:0007669"/>
    <property type="project" value="TreeGrafter"/>
</dbReference>
<dbReference type="CDD" id="cd05779">
    <property type="entry name" value="DNA_polB_epsilon_exo"/>
    <property type="match status" value="1"/>
</dbReference>
<evidence type="ECO:0000256" key="4">
    <source>
        <dbReference type="ARBA" id="ARBA00005755"/>
    </source>
</evidence>
<dbReference type="SMART" id="SM01159">
    <property type="entry name" value="DUF1744"/>
    <property type="match status" value="1"/>
</dbReference>
<dbReference type="Gene3D" id="3.30.342.10">
    <property type="entry name" value="DNA Polymerase, chain B, domain 1"/>
    <property type="match status" value="1"/>
</dbReference>
<dbReference type="OrthoDB" id="10060449at2759"/>
<dbReference type="GO" id="GO:0000278">
    <property type="term" value="P:mitotic cell cycle"/>
    <property type="evidence" value="ECO:0007669"/>
    <property type="project" value="TreeGrafter"/>
</dbReference>
<dbReference type="GO" id="GO:0003887">
    <property type="term" value="F:DNA-directed DNA polymerase activity"/>
    <property type="evidence" value="ECO:0007669"/>
    <property type="project" value="UniProtKB-KW"/>
</dbReference>
<dbReference type="InterPro" id="IPR023211">
    <property type="entry name" value="DNA_pol_palm_dom_sf"/>
</dbReference>
<evidence type="ECO:0000256" key="8">
    <source>
        <dbReference type="ARBA" id="ARBA00022705"/>
    </source>
</evidence>
<evidence type="ECO:0000313" key="25">
    <source>
        <dbReference type="Proteomes" id="UP000315783"/>
    </source>
</evidence>
<evidence type="ECO:0000256" key="13">
    <source>
        <dbReference type="ARBA" id="ARBA00023004"/>
    </source>
</evidence>
<keyword evidence="14 21" id="KW-0411">Iron-sulfur</keyword>
<accession>A0A545W2L0</accession>
<dbReference type="SUPFAM" id="SSF56672">
    <property type="entry name" value="DNA/RNA polymerases"/>
    <property type="match status" value="1"/>
</dbReference>
<proteinExistence type="inferred from homology"/>
<comment type="cofactor">
    <cofactor evidence="1 21">
        <name>[4Fe-4S] cluster</name>
        <dbReference type="ChEBI" id="CHEBI:49883"/>
    </cofactor>
</comment>
<gene>
    <name evidence="24" type="ORF">IF1G_04144</name>
</gene>
<evidence type="ECO:0000256" key="10">
    <source>
        <dbReference type="ARBA" id="ARBA00022771"/>
    </source>
</evidence>
<evidence type="ECO:0000256" key="7">
    <source>
        <dbReference type="ARBA" id="ARBA00022695"/>
    </source>
</evidence>
<dbReference type="InterPro" id="IPR012337">
    <property type="entry name" value="RNaseH-like_sf"/>
</dbReference>
<dbReference type="InterPro" id="IPR043502">
    <property type="entry name" value="DNA/RNA_pol_sf"/>
</dbReference>
<dbReference type="Pfam" id="PF22912">
    <property type="entry name" value="zf-DPOE"/>
    <property type="match status" value="1"/>
</dbReference>
<keyword evidence="16" id="KW-0496">Mitochondrion</keyword>
<evidence type="ECO:0000256" key="22">
    <source>
        <dbReference type="SAM" id="MobiDB-lite"/>
    </source>
</evidence>
<dbReference type="Gene3D" id="3.30.420.10">
    <property type="entry name" value="Ribonuclease H-like superfamily/Ribonuclease H"/>
    <property type="match status" value="1"/>
</dbReference>
<dbReference type="GO" id="GO:0006287">
    <property type="term" value="P:base-excision repair, gap-filling"/>
    <property type="evidence" value="ECO:0007669"/>
    <property type="project" value="TreeGrafter"/>
</dbReference>
<keyword evidence="17 21" id="KW-0539">Nucleus</keyword>
<dbReference type="InterPro" id="IPR013697">
    <property type="entry name" value="DNA_pol_e_suA_C"/>
</dbReference>
<protein>
    <recommendedName>
        <fullName evidence="21">DNA polymerase epsilon catalytic subunit</fullName>
        <ecNumber evidence="21">2.7.7.7</ecNumber>
    </recommendedName>
</protein>
<dbReference type="GO" id="GO:0005739">
    <property type="term" value="C:mitochondrion"/>
    <property type="evidence" value="ECO:0007669"/>
    <property type="project" value="UniProtKB-SubCell"/>
</dbReference>
<keyword evidence="10 21" id="KW-0863">Zinc-finger</keyword>
<dbReference type="InterPro" id="IPR054475">
    <property type="entry name" value="Znf-DPOE"/>
</dbReference>
<evidence type="ECO:0000256" key="9">
    <source>
        <dbReference type="ARBA" id="ARBA00022723"/>
    </source>
</evidence>
<keyword evidence="12 21" id="KW-0239">DNA-directed DNA polymerase</keyword>
<reference evidence="24 25" key="1">
    <citation type="journal article" date="2019" name="Appl. Microbiol. Biotechnol.">
        <title>Genome sequence of Isaria javanica and comparative genome analysis insights into family S53 peptidase evolution in fungal entomopathogens.</title>
        <authorList>
            <person name="Lin R."/>
            <person name="Zhang X."/>
            <person name="Xin B."/>
            <person name="Zou M."/>
            <person name="Gao Y."/>
            <person name="Qin F."/>
            <person name="Hu Q."/>
            <person name="Xie B."/>
            <person name="Cheng X."/>
        </authorList>
    </citation>
    <scope>NUCLEOTIDE SEQUENCE [LARGE SCALE GENOMIC DNA]</scope>
    <source>
        <strain evidence="24 25">IJ1G</strain>
    </source>
</reference>
<dbReference type="GO" id="GO:0006297">
    <property type="term" value="P:nucleotide-excision repair, DNA gap filling"/>
    <property type="evidence" value="ECO:0007669"/>
    <property type="project" value="TreeGrafter"/>
</dbReference>
<keyword evidence="11 21" id="KW-0862">Zinc</keyword>
<evidence type="ECO:0000256" key="1">
    <source>
        <dbReference type="ARBA" id="ARBA00001966"/>
    </source>
</evidence>
<dbReference type="GO" id="GO:0000166">
    <property type="term" value="F:nucleotide binding"/>
    <property type="evidence" value="ECO:0007669"/>
    <property type="project" value="InterPro"/>
</dbReference>
<dbReference type="InterPro" id="IPR036397">
    <property type="entry name" value="RNaseH_sf"/>
</dbReference>
<dbReference type="SMART" id="SM00486">
    <property type="entry name" value="POLBc"/>
    <property type="match status" value="1"/>
</dbReference>
<comment type="caution">
    <text evidence="24">The sequence shown here is derived from an EMBL/GenBank/DDBJ whole genome shotgun (WGS) entry which is preliminary data.</text>
</comment>
<keyword evidence="8 21" id="KW-0235">DNA replication</keyword>
<dbReference type="Proteomes" id="UP000315783">
    <property type="component" value="Unassembled WGS sequence"/>
</dbReference>
<organism evidence="24 25">
    <name type="scientific">Cordyceps javanica</name>
    <dbReference type="NCBI Taxonomy" id="43265"/>
    <lineage>
        <taxon>Eukaryota</taxon>
        <taxon>Fungi</taxon>
        <taxon>Dikarya</taxon>
        <taxon>Ascomycota</taxon>
        <taxon>Pezizomycotina</taxon>
        <taxon>Sordariomycetes</taxon>
        <taxon>Hypocreomycetidae</taxon>
        <taxon>Hypocreales</taxon>
        <taxon>Cordycipitaceae</taxon>
        <taxon>Cordyceps</taxon>
    </lineage>
</organism>
<evidence type="ECO:0000256" key="6">
    <source>
        <dbReference type="ARBA" id="ARBA00022679"/>
    </source>
</evidence>
<evidence type="ECO:0000256" key="17">
    <source>
        <dbReference type="ARBA" id="ARBA00023242"/>
    </source>
</evidence>
<dbReference type="EC" id="2.7.7.7" evidence="21"/>
<comment type="similarity">
    <text evidence="4 21">Belongs to the DNA polymerase type-B family.</text>
</comment>
<dbReference type="InterPro" id="IPR006133">
    <property type="entry name" value="DNA-dir_DNA_pol_B_exonuc"/>
</dbReference>
<keyword evidence="13 21" id="KW-0408">Iron</keyword>
<comment type="catalytic activity">
    <reaction evidence="18 21">
        <text>DNA(n) + a 2'-deoxyribonucleoside 5'-triphosphate = DNA(n+1) + diphosphate</text>
        <dbReference type="Rhea" id="RHEA:22508"/>
        <dbReference type="Rhea" id="RHEA-COMP:17339"/>
        <dbReference type="Rhea" id="RHEA-COMP:17340"/>
        <dbReference type="ChEBI" id="CHEBI:33019"/>
        <dbReference type="ChEBI" id="CHEBI:61560"/>
        <dbReference type="ChEBI" id="CHEBI:173112"/>
        <dbReference type="EC" id="2.7.7.7"/>
    </reaction>
</comment>
<dbReference type="GO" id="GO:0003677">
    <property type="term" value="F:DNA binding"/>
    <property type="evidence" value="ECO:0007669"/>
    <property type="project" value="UniProtKB-KW"/>
</dbReference>
<dbReference type="Gene3D" id="3.90.1600.10">
    <property type="entry name" value="Palm domain of DNA polymerase"/>
    <property type="match status" value="1"/>
</dbReference>
<dbReference type="GO" id="GO:0006272">
    <property type="term" value="P:leading strand elongation"/>
    <property type="evidence" value="ECO:0007669"/>
    <property type="project" value="TreeGrafter"/>
</dbReference>
<dbReference type="InterPro" id="IPR029703">
    <property type="entry name" value="POL2"/>
</dbReference>
<comment type="subcellular location">
    <subcellularLocation>
        <location evidence="3">Mitochondrion</location>
    </subcellularLocation>
    <subcellularLocation>
        <location evidence="2 21">Nucleus</location>
    </subcellularLocation>
</comment>
<dbReference type="STRING" id="43265.A0A545W2L0"/>
<dbReference type="GO" id="GO:0008270">
    <property type="term" value="F:zinc ion binding"/>
    <property type="evidence" value="ECO:0007669"/>
    <property type="project" value="UniProtKB-KW"/>
</dbReference>
<keyword evidence="25" id="KW-1185">Reference proteome</keyword>
<evidence type="ECO:0000256" key="2">
    <source>
        <dbReference type="ARBA" id="ARBA00004123"/>
    </source>
</evidence>
<comment type="function">
    <text evidence="19 21">DNA polymerase II participates in chromosomal DNA replication.</text>
</comment>
<evidence type="ECO:0000313" key="24">
    <source>
        <dbReference type="EMBL" id="TQV96904.1"/>
    </source>
</evidence>
<dbReference type="SUPFAM" id="SSF53098">
    <property type="entry name" value="Ribonuclease H-like"/>
    <property type="match status" value="1"/>
</dbReference>
<dbReference type="FunFam" id="1.10.132.60:FF:000002">
    <property type="entry name" value="DNA polymerase epsilon catalytic subunit"/>
    <property type="match status" value="1"/>
</dbReference>
<dbReference type="GO" id="GO:0045004">
    <property type="term" value="P:DNA replication proofreading"/>
    <property type="evidence" value="ECO:0007669"/>
    <property type="project" value="TreeGrafter"/>
</dbReference>
<evidence type="ECO:0000256" key="3">
    <source>
        <dbReference type="ARBA" id="ARBA00004173"/>
    </source>
</evidence>
<evidence type="ECO:0000256" key="15">
    <source>
        <dbReference type="ARBA" id="ARBA00023125"/>
    </source>
</evidence>
<dbReference type="Gene3D" id="1.10.132.60">
    <property type="entry name" value="DNA polymerase family B, C-terminal domain"/>
    <property type="match status" value="1"/>
</dbReference>
<dbReference type="CDD" id="cd05535">
    <property type="entry name" value="POLBc_epsilon"/>
    <property type="match status" value="1"/>
</dbReference>
<keyword evidence="9 21" id="KW-0479">Metal-binding</keyword>